<sequence length="53" mass="5789">MTSFLDYMLSKHFTAKLAKCDCGIMMGVAMTVSELSDNSNLVKGQGNKNITEN</sequence>
<protein>
    <submittedName>
        <fullName evidence="1">Uncharacterized protein</fullName>
    </submittedName>
</protein>
<dbReference type="AlphaFoldDB" id="A0A8J6NGR1"/>
<accession>A0A8J6NGR1</accession>
<gene>
    <name evidence="1" type="ORF">H8E29_09025</name>
</gene>
<dbReference type="Proteomes" id="UP000614469">
    <property type="component" value="Unassembled WGS sequence"/>
</dbReference>
<proteinExistence type="predicted"/>
<dbReference type="EMBL" id="JACNJN010000108">
    <property type="protein sequence ID" value="MBC8335393.1"/>
    <property type="molecule type" value="Genomic_DNA"/>
</dbReference>
<evidence type="ECO:0000313" key="2">
    <source>
        <dbReference type="Proteomes" id="UP000614469"/>
    </source>
</evidence>
<name>A0A8J6NGR1_9CHLR</name>
<organism evidence="1 2">
    <name type="scientific">Candidatus Desulfolinea nitratireducens</name>
    <dbReference type="NCBI Taxonomy" id="2841698"/>
    <lineage>
        <taxon>Bacteria</taxon>
        <taxon>Bacillati</taxon>
        <taxon>Chloroflexota</taxon>
        <taxon>Anaerolineae</taxon>
        <taxon>Anaerolineales</taxon>
        <taxon>Anaerolineales incertae sedis</taxon>
        <taxon>Candidatus Desulfolinea</taxon>
    </lineage>
</organism>
<reference evidence="1 2" key="1">
    <citation type="submission" date="2020-08" db="EMBL/GenBank/DDBJ databases">
        <title>Bridging the membrane lipid divide: bacteria of the FCB group superphylum have the potential to synthesize archaeal ether lipids.</title>
        <authorList>
            <person name="Villanueva L."/>
            <person name="Von Meijenfeldt F.A.B."/>
            <person name="Westbye A.B."/>
            <person name="Yadav S."/>
            <person name="Hopmans E.C."/>
            <person name="Dutilh B.E."/>
            <person name="Sinninghe Damste J.S."/>
        </authorList>
    </citation>
    <scope>NUCLEOTIDE SEQUENCE [LARGE SCALE GENOMIC DNA]</scope>
    <source>
        <strain evidence="1">NIOZ-UU36</strain>
    </source>
</reference>
<evidence type="ECO:0000313" key="1">
    <source>
        <dbReference type="EMBL" id="MBC8335393.1"/>
    </source>
</evidence>
<comment type="caution">
    <text evidence="1">The sequence shown here is derived from an EMBL/GenBank/DDBJ whole genome shotgun (WGS) entry which is preliminary data.</text>
</comment>